<proteinExistence type="predicted"/>
<comment type="caution">
    <text evidence="1">The sequence shown here is derived from an EMBL/GenBank/DDBJ whole genome shotgun (WGS) entry which is preliminary data.</text>
</comment>
<evidence type="ECO:0000313" key="1">
    <source>
        <dbReference type="EMBL" id="GME87757.1"/>
    </source>
</evidence>
<organism evidence="1 2">
    <name type="scientific">Ambrosiozyma monospora</name>
    <name type="common">Yeast</name>
    <name type="synonym">Endomycopsis monosporus</name>
    <dbReference type="NCBI Taxonomy" id="43982"/>
    <lineage>
        <taxon>Eukaryota</taxon>
        <taxon>Fungi</taxon>
        <taxon>Dikarya</taxon>
        <taxon>Ascomycota</taxon>
        <taxon>Saccharomycotina</taxon>
        <taxon>Pichiomycetes</taxon>
        <taxon>Pichiales</taxon>
        <taxon>Pichiaceae</taxon>
        <taxon>Ambrosiozyma</taxon>
    </lineage>
</organism>
<gene>
    <name evidence="1" type="ORF">Amon02_000824900</name>
</gene>
<evidence type="ECO:0000313" key="2">
    <source>
        <dbReference type="Proteomes" id="UP001165064"/>
    </source>
</evidence>
<dbReference type="EMBL" id="BSXS01007190">
    <property type="protein sequence ID" value="GME87757.1"/>
    <property type="molecule type" value="Genomic_DNA"/>
</dbReference>
<reference evidence="1" key="1">
    <citation type="submission" date="2023-04" db="EMBL/GenBank/DDBJ databases">
        <title>Ambrosiozyma monospora NBRC 10751.</title>
        <authorList>
            <person name="Ichikawa N."/>
            <person name="Sato H."/>
            <person name="Tonouchi N."/>
        </authorList>
    </citation>
    <scope>NUCLEOTIDE SEQUENCE</scope>
    <source>
        <strain evidence="1">NBRC 10751</strain>
    </source>
</reference>
<dbReference type="Proteomes" id="UP001165064">
    <property type="component" value="Unassembled WGS sequence"/>
</dbReference>
<name>A0ACB5TGB0_AMBMO</name>
<protein>
    <submittedName>
        <fullName evidence="1">Unnamed protein product</fullName>
    </submittedName>
</protein>
<sequence>MFGLEMEDEDGDEGADEVLEFISHLHRKQIKEGKLPKYWFEMKRKHQDELEQLTIFQDKEQDRTLEYIYRRYLKFIKLIQSDQKHSKSPKDEVGNLLISKYQKLISTKLKFYRNLKLDKETLTELKQRLISVGNTYGNISQNNNNDSVSMAKSVLLQLLKLGVDLADDFFEVYFLQVYENIRQEHEKEQGTGVQVHEDIFRHILIWVIDQIGQ</sequence>
<keyword evidence="2" id="KW-1185">Reference proteome</keyword>
<accession>A0ACB5TGB0</accession>